<name>A0AAV4PVW9_9ARAC</name>
<protein>
    <submittedName>
        <fullName evidence="1">Uncharacterized protein</fullName>
    </submittedName>
</protein>
<sequence length="126" mass="14755">MYIEALLYIQRPRTNKRYIIRRCGTNKGSTWKHWYPSKDLERIKDLYGNIAIHPKIWKRMKDVYGNIAIHPKIWNKGNSVARLTTQTITKQHLEGWPAFLGGKRLESQEDCEKGGGEGGFHYRLPD</sequence>
<reference evidence="1 2" key="1">
    <citation type="submission" date="2021-06" db="EMBL/GenBank/DDBJ databases">
        <title>Caerostris darwini draft genome.</title>
        <authorList>
            <person name="Kono N."/>
            <person name="Arakawa K."/>
        </authorList>
    </citation>
    <scope>NUCLEOTIDE SEQUENCE [LARGE SCALE GENOMIC DNA]</scope>
</reference>
<evidence type="ECO:0000313" key="2">
    <source>
        <dbReference type="Proteomes" id="UP001054837"/>
    </source>
</evidence>
<dbReference type="Proteomes" id="UP001054837">
    <property type="component" value="Unassembled WGS sequence"/>
</dbReference>
<evidence type="ECO:0000313" key="1">
    <source>
        <dbReference type="EMBL" id="GIY00032.1"/>
    </source>
</evidence>
<accession>A0AAV4PVW9</accession>
<dbReference type="AlphaFoldDB" id="A0AAV4PVW9"/>
<dbReference type="EMBL" id="BPLQ01003380">
    <property type="protein sequence ID" value="GIY00032.1"/>
    <property type="molecule type" value="Genomic_DNA"/>
</dbReference>
<gene>
    <name evidence="1" type="ORF">CDAR_176801</name>
</gene>
<comment type="caution">
    <text evidence="1">The sequence shown here is derived from an EMBL/GenBank/DDBJ whole genome shotgun (WGS) entry which is preliminary data.</text>
</comment>
<proteinExistence type="predicted"/>
<organism evidence="1 2">
    <name type="scientific">Caerostris darwini</name>
    <dbReference type="NCBI Taxonomy" id="1538125"/>
    <lineage>
        <taxon>Eukaryota</taxon>
        <taxon>Metazoa</taxon>
        <taxon>Ecdysozoa</taxon>
        <taxon>Arthropoda</taxon>
        <taxon>Chelicerata</taxon>
        <taxon>Arachnida</taxon>
        <taxon>Araneae</taxon>
        <taxon>Araneomorphae</taxon>
        <taxon>Entelegynae</taxon>
        <taxon>Araneoidea</taxon>
        <taxon>Araneidae</taxon>
        <taxon>Caerostris</taxon>
    </lineage>
</organism>
<keyword evidence="2" id="KW-1185">Reference proteome</keyword>